<dbReference type="Proteomes" id="UP001239111">
    <property type="component" value="Chromosome 2"/>
</dbReference>
<name>A0ACC2P0U1_9HYME</name>
<dbReference type="EMBL" id="CM056742">
    <property type="protein sequence ID" value="KAJ8677154.1"/>
    <property type="molecule type" value="Genomic_DNA"/>
</dbReference>
<comment type="caution">
    <text evidence="1">The sequence shown here is derived from an EMBL/GenBank/DDBJ whole genome shotgun (WGS) entry which is preliminary data.</text>
</comment>
<sequence>MIKNYNLSKCVVRPHTKIVTGNGHPSVAENTGLPCHAPGITSYLNKPRCSCFNSGPVYTHEITSCRPQGPPGSASFNEELRHPSSDPVDEAAELVNPSTICGESSAKSEHIMAENEQNIFHDSIHLNMQRSPSTGGEGFPNGPSFVSKEENLDSDGGLCVGKNLHQLVLRTSLTT</sequence>
<evidence type="ECO:0000313" key="1">
    <source>
        <dbReference type="EMBL" id="KAJ8677154.1"/>
    </source>
</evidence>
<evidence type="ECO:0000313" key="2">
    <source>
        <dbReference type="Proteomes" id="UP001239111"/>
    </source>
</evidence>
<keyword evidence="2" id="KW-1185">Reference proteome</keyword>
<proteinExistence type="predicted"/>
<gene>
    <name evidence="1" type="ORF">QAD02_012941</name>
</gene>
<protein>
    <submittedName>
        <fullName evidence="1">Uncharacterized protein</fullName>
    </submittedName>
</protein>
<reference evidence="1" key="1">
    <citation type="submission" date="2023-04" db="EMBL/GenBank/DDBJ databases">
        <title>A chromosome-level genome assembly of the parasitoid wasp Eretmocerus hayati.</title>
        <authorList>
            <person name="Zhong Y."/>
            <person name="Liu S."/>
            <person name="Liu Y."/>
        </authorList>
    </citation>
    <scope>NUCLEOTIDE SEQUENCE</scope>
    <source>
        <strain evidence="1">ZJU_SS_LIU_2023</strain>
    </source>
</reference>
<accession>A0ACC2P0U1</accession>
<organism evidence="1 2">
    <name type="scientific">Eretmocerus hayati</name>
    <dbReference type="NCBI Taxonomy" id="131215"/>
    <lineage>
        <taxon>Eukaryota</taxon>
        <taxon>Metazoa</taxon>
        <taxon>Ecdysozoa</taxon>
        <taxon>Arthropoda</taxon>
        <taxon>Hexapoda</taxon>
        <taxon>Insecta</taxon>
        <taxon>Pterygota</taxon>
        <taxon>Neoptera</taxon>
        <taxon>Endopterygota</taxon>
        <taxon>Hymenoptera</taxon>
        <taxon>Apocrita</taxon>
        <taxon>Proctotrupomorpha</taxon>
        <taxon>Chalcidoidea</taxon>
        <taxon>Aphelinidae</taxon>
        <taxon>Aphelininae</taxon>
        <taxon>Eretmocerus</taxon>
    </lineage>
</organism>